<dbReference type="PANTHER" id="PTHR37534">
    <property type="entry name" value="TRANSCRIPTIONAL ACTIVATOR PROTEIN UGA3"/>
    <property type="match status" value="1"/>
</dbReference>
<comment type="subcellular location">
    <subcellularLocation>
        <location evidence="1">Nucleus</location>
    </subcellularLocation>
</comment>
<protein>
    <submittedName>
        <fullName evidence="3">Uncharacterized protein</fullName>
    </submittedName>
</protein>
<dbReference type="InterPro" id="IPR021858">
    <property type="entry name" value="Fun_TF"/>
</dbReference>
<dbReference type="AlphaFoldDB" id="A0A6A5Y3H0"/>
<dbReference type="OrthoDB" id="5333823at2759"/>
<accession>A0A6A5Y3H0</accession>
<sequence length="561" mass="62167">MVRDTTANAGFVYSLQDKNVAAAPEQTFTEITSLENNQELDLAGNPSTYEGVDGDDGDEVEEVLRLPSFDVDTINELDFLFQVSEIPIDQGFLQQDQESGLTIYDARPLSIDPMSTLGPLERSLLNHYINQAVRITSTSAYTADEICRFIIPRCMEAPSLLYATMAWSAVHLRAVGGLMDKPNDLVLDLQLRSIRHLQSELEGLTPSSHSVTLATTRTLCQTQIFAGEHKWRTHLTGAKAVMEAVIGRVQRASSSSITSNSMPRITSKDKEAVADAGDFLNSWYDNIEALSSLMPTGSSRHQLEYTDQTPTITSFTAFANADSIFFDHFGGLASDIPALLRHVAIMVRERRQLASSQSGYIEPSRLEVLDHFPYEATNTSFASEIDLFTAVDQLEMAIIHRLASPMPSRLSNGTVLSDVFSESEMRDYENSNRAFLHTALLHLRCSVRQFPICSYEVQSCVDAIVECADGMTPTTWKGGDGGLSPRVLFLTPLFTAGCRAVGQEMRDRVRAALSDIQKWMRTPHTDQAVGLLEAVWANGDDISEEMILETLEQYGPDFMPY</sequence>
<dbReference type="GO" id="GO:0045944">
    <property type="term" value="P:positive regulation of transcription by RNA polymerase II"/>
    <property type="evidence" value="ECO:0007669"/>
    <property type="project" value="TreeGrafter"/>
</dbReference>
<dbReference type="Proteomes" id="UP000799778">
    <property type="component" value="Unassembled WGS sequence"/>
</dbReference>
<evidence type="ECO:0000313" key="4">
    <source>
        <dbReference type="Proteomes" id="UP000799778"/>
    </source>
</evidence>
<dbReference type="GO" id="GO:0003700">
    <property type="term" value="F:DNA-binding transcription factor activity"/>
    <property type="evidence" value="ECO:0007669"/>
    <property type="project" value="TreeGrafter"/>
</dbReference>
<dbReference type="EMBL" id="ML978067">
    <property type="protein sequence ID" value="KAF2019829.1"/>
    <property type="molecule type" value="Genomic_DNA"/>
</dbReference>
<organism evidence="3 4">
    <name type="scientific">Aaosphaeria arxii CBS 175.79</name>
    <dbReference type="NCBI Taxonomy" id="1450172"/>
    <lineage>
        <taxon>Eukaryota</taxon>
        <taxon>Fungi</taxon>
        <taxon>Dikarya</taxon>
        <taxon>Ascomycota</taxon>
        <taxon>Pezizomycotina</taxon>
        <taxon>Dothideomycetes</taxon>
        <taxon>Pleosporomycetidae</taxon>
        <taxon>Pleosporales</taxon>
        <taxon>Pleosporales incertae sedis</taxon>
        <taxon>Aaosphaeria</taxon>
    </lineage>
</organism>
<keyword evidence="4" id="KW-1185">Reference proteome</keyword>
<dbReference type="GO" id="GO:0005634">
    <property type="term" value="C:nucleus"/>
    <property type="evidence" value="ECO:0007669"/>
    <property type="project" value="UniProtKB-SubCell"/>
</dbReference>
<proteinExistence type="predicted"/>
<dbReference type="RefSeq" id="XP_033388168.1">
    <property type="nucleotide sequence ID" value="XM_033531730.1"/>
</dbReference>
<evidence type="ECO:0000256" key="1">
    <source>
        <dbReference type="ARBA" id="ARBA00004123"/>
    </source>
</evidence>
<keyword evidence="2" id="KW-0539">Nucleus</keyword>
<evidence type="ECO:0000313" key="3">
    <source>
        <dbReference type="EMBL" id="KAF2019829.1"/>
    </source>
</evidence>
<gene>
    <name evidence="3" type="ORF">BU24DRAFT_459458</name>
</gene>
<name>A0A6A5Y3H0_9PLEO</name>
<evidence type="ECO:0000256" key="2">
    <source>
        <dbReference type="ARBA" id="ARBA00023242"/>
    </source>
</evidence>
<dbReference type="Pfam" id="PF11951">
    <property type="entry name" value="Fungal_trans_2"/>
    <property type="match status" value="1"/>
</dbReference>
<dbReference type="GeneID" id="54289127"/>
<reference evidence="3" key="1">
    <citation type="journal article" date="2020" name="Stud. Mycol.">
        <title>101 Dothideomycetes genomes: a test case for predicting lifestyles and emergence of pathogens.</title>
        <authorList>
            <person name="Haridas S."/>
            <person name="Albert R."/>
            <person name="Binder M."/>
            <person name="Bloem J."/>
            <person name="Labutti K."/>
            <person name="Salamov A."/>
            <person name="Andreopoulos B."/>
            <person name="Baker S."/>
            <person name="Barry K."/>
            <person name="Bills G."/>
            <person name="Bluhm B."/>
            <person name="Cannon C."/>
            <person name="Castanera R."/>
            <person name="Culley D."/>
            <person name="Daum C."/>
            <person name="Ezra D."/>
            <person name="Gonzalez J."/>
            <person name="Henrissat B."/>
            <person name="Kuo A."/>
            <person name="Liang C."/>
            <person name="Lipzen A."/>
            <person name="Lutzoni F."/>
            <person name="Magnuson J."/>
            <person name="Mondo S."/>
            <person name="Nolan M."/>
            <person name="Ohm R."/>
            <person name="Pangilinan J."/>
            <person name="Park H.-J."/>
            <person name="Ramirez L."/>
            <person name="Alfaro M."/>
            <person name="Sun H."/>
            <person name="Tritt A."/>
            <person name="Yoshinaga Y."/>
            <person name="Zwiers L.-H."/>
            <person name="Turgeon B."/>
            <person name="Goodwin S."/>
            <person name="Spatafora J."/>
            <person name="Crous P."/>
            <person name="Grigoriev I."/>
        </authorList>
    </citation>
    <scope>NUCLEOTIDE SEQUENCE</scope>
    <source>
        <strain evidence="3">CBS 175.79</strain>
    </source>
</reference>
<dbReference type="GO" id="GO:0000976">
    <property type="term" value="F:transcription cis-regulatory region binding"/>
    <property type="evidence" value="ECO:0007669"/>
    <property type="project" value="TreeGrafter"/>
</dbReference>
<dbReference type="PANTHER" id="PTHR37534:SF15">
    <property type="entry name" value="ZN(II)2CYS6 TRANSCRIPTION FACTOR (EUROFUNG)"/>
    <property type="match status" value="1"/>
</dbReference>